<dbReference type="AlphaFoldDB" id="A0A9Q8VW18"/>
<reference evidence="1" key="1">
    <citation type="submission" date="2022-02" db="EMBL/GenBank/DDBJ databases">
        <title>The genetically variable rfb locus in Leptospira is a mobile cassette and a molecular signature of serovar identity.</title>
        <authorList>
            <person name="Nieves C."/>
            <person name="Vincent A.T."/>
            <person name="Zarantonelli L."/>
            <person name="Picardeau M."/>
            <person name="Veyrier F.J."/>
            <person name="Buschiazzo A."/>
        </authorList>
    </citation>
    <scope>NUCLEOTIDE SEQUENCE</scope>
    <source>
        <strain evidence="1">IP1512017</strain>
    </source>
</reference>
<dbReference type="Proteomes" id="UP000829829">
    <property type="component" value="Chromosome 1"/>
</dbReference>
<protein>
    <submittedName>
        <fullName evidence="1">Uncharacterized protein</fullName>
    </submittedName>
</protein>
<sequence>MHTTIFVGTPANHDFTNMSGNVGTPTYKKNFVLLCRTHAVILEPQKRWIVTSFYKFLTINVVVPTSYVFKTITIL</sequence>
<accession>A0A9Q8VW18</accession>
<evidence type="ECO:0000313" key="1">
    <source>
        <dbReference type="EMBL" id="UOG57814.1"/>
    </source>
</evidence>
<proteinExistence type="predicted"/>
<name>A0A9Q8VW18_9LEPT</name>
<gene>
    <name evidence="1" type="ORF">MAL03_06735</name>
</gene>
<dbReference type="RefSeq" id="WP_004455784.1">
    <property type="nucleotide sequence ID" value="NZ_CP091953.1"/>
</dbReference>
<evidence type="ECO:0000313" key="2">
    <source>
        <dbReference type="Proteomes" id="UP000829829"/>
    </source>
</evidence>
<dbReference type="EMBL" id="CP091957">
    <property type="protein sequence ID" value="UOG57814.1"/>
    <property type="molecule type" value="Genomic_DNA"/>
</dbReference>
<organism evidence="1 2">
    <name type="scientific">Leptospira noguchii</name>
    <dbReference type="NCBI Taxonomy" id="28182"/>
    <lineage>
        <taxon>Bacteria</taxon>
        <taxon>Pseudomonadati</taxon>
        <taxon>Spirochaetota</taxon>
        <taxon>Spirochaetia</taxon>
        <taxon>Leptospirales</taxon>
        <taxon>Leptospiraceae</taxon>
        <taxon>Leptospira</taxon>
    </lineage>
</organism>